<feature type="coiled-coil region" evidence="1">
    <location>
        <begin position="703"/>
        <end position="730"/>
    </location>
</feature>
<evidence type="ECO:0000313" key="3">
    <source>
        <dbReference type="Proteomes" id="UP000260808"/>
    </source>
</evidence>
<sequence>MFSGKSVMLEGFNEELKEAEAMVKEISEEQVSLLMLKAMAGYPIFLKGRGRGIQLREGRDESVRGLVLSKAQIIKIKQYVSYGLSLPTNLEDVEQYLNYSKELNPNLSPKNFQQLFEMIKEHVEQWSDLESRIKSIGTDLKVFSGNYTMIGEEIVKEIDKMPIMEQLKALEEKEQELQFTRDDEQSKIGLMVLLEELKRDIAIQKEATSALSETISRYRENMDNKIIPRTAGIQEELKCLELNQEIQDLREKMVNRQKEIELLDKEYNKMVGYTFWGAIGMIFPPAGVVAWACTGGIYGSKAENIRRRRAQECAELSKYREQLREKEDFVGKVVAVRGNMADASIVINEAAAGVKNLETVWKSVEAYVENSIEQLKDVDNSTLLLQFKMRMQSTVNSWSEVGNITAELVALFEEAQREVNAKVRSVKDPGKELQLQRKKLNNAVIQFDMEYLPELKNSMEQLRRSIQEFDNDIENSYLRCIPEMKNLITRLTEAEKIYESSNCTPEIMEKVMEMVQEEKSAMQDTLLEAAKTIHKGTLGLRDDSLKEQMDDAVLMLEDMIKKQAEYAYGILEPELTALAKALESVDATLLEKLDENPFQIVMDLLPKVETIEGLDLTQPEIAAMKAAYETALSVLNRMAGSADILKYMSIHDELKKKYEDLERVFQEAKALCDKLELHSRSLKNLYQVHEVKEYFIECGKTHEMNLQDLLRQLKEENMEQADEMAACREEVEKGLRDLESARSAWR</sequence>
<gene>
    <name evidence="2" type="ORF">DXC31_11120</name>
</gene>
<feature type="coiled-coil region" evidence="1">
    <location>
        <begin position="452"/>
        <end position="479"/>
    </location>
</feature>
<feature type="coiled-coil region" evidence="1">
    <location>
        <begin position="239"/>
        <end position="266"/>
    </location>
</feature>
<dbReference type="AlphaFoldDB" id="A0A3E4V276"/>
<organism evidence="2 3">
    <name type="scientific">Mediterraneibacter gnavus</name>
    <name type="common">Ruminococcus gnavus</name>
    <dbReference type="NCBI Taxonomy" id="33038"/>
    <lineage>
        <taxon>Bacteria</taxon>
        <taxon>Bacillati</taxon>
        <taxon>Bacillota</taxon>
        <taxon>Clostridia</taxon>
        <taxon>Lachnospirales</taxon>
        <taxon>Lachnospiraceae</taxon>
        <taxon>Mediterraneibacter</taxon>
    </lineage>
</organism>
<dbReference type="NCBIfam" id="NF033928">
    <property type="entry name" value="alph_xenorhab_A"/>
    <property type="match status" value="1"/>
</dbReference>
<feature type="coiled-coil region" evidence="1">
    <location>
        <begin position="163"/>
        <end position="214"/>
    </location>
</feature>
<dbReference type="SUPFAM" id="SSF58100">
    <property type="entry name" value="Bacterial hemolysins"/>
    <property type="match status" value="1"/>
</dbReference>
<dbReference type="CDD" id="cd22657">
    <property type="entry name" value="ClyA_XaxA-like"/>
    <property type="match status" value="1"/>
</dbReference>
<comment type="caution">
    <text evidence="2">The sequence shown here is derived from an EMBL/GenBank/DDBJ whole genome shotgun (WGS) entry which is preliminary data.</text>
</comment>
<evidence type="ECO:0000313" key="2">
    <source>
        <dbReference type="EMBL" id="RGM21451.1"/>
    </source>
</evidence>
<dbReference type="RefSeq" id="WP_117994680.1">
    <property type="nucleotide sequence ID" value="NZ_OZ186743.1"/>
</dbReference>
<dbReference type="Proteomes" id="UP000260808">
    <property type="component" value="Unassembled WGS sequence"/>
</dbReference>
<proteinExistence type="predicted"/>
<keyword evidence="1" id="KW-0175">Coiled coil</keyword>
<feature type="coiled-coil region" evidence="1">
    <location>
        <begin position="651"/>
        <end position="678"/>
    </location>
</feature>
<dbReference type="EMBL" id="QSSX01000026">
    <property type="protein sequence ID" value="RGM21451.1"/>
    <property type="molecule type" value="Genomic_DNA"/>
</dbReference>
<name>A0A3E4V276_MEDGN</name>
<reference evidence="2 3" key="1">
    <citation type="submission" date="2018-08" db="EMBL/GenBank/DDBJ databases">
        <title>A genome reference for cultivated species of the human gut microbiota.</title>
        <authorList>
            <person name="Zou Y."/>
            <person name="Xue W."/>
            <person name="Luo G."/>
        </authorList>
    </citation>
    <scope>NUCLEOTIDE SEQUENCE [LARGE SCALE GENOMIC DNA]</scope>
    <source>
        <strain evidence="2 3">TF01-20-2</strain>
    </source>
</reference>
<evidence type="ECO:0000256" key="1">
    <source>
        <dbReference type="SAM" id="Coils"/>
    </source>
</evidence>
<protein>
    <submittedName>
        <fullName evidence="2">Uncharacterized protein</fullName>
    </submittedName>
</protein>
<dbReference type="Gene3D" id="1.20.1170.10">
    <property type="match status" value="1"/>
</dbReference>
<accession>A0A3E4V276</accession>